<evidence type="ECO:0000256" key="1">
    <source>
        <dbReference type="SAM" id="Phobius"/>
    </source>
</evidence>
<feature type="transmembrane region" description="Helical" evidence="1">
    <location>
        <begin position="6"/>
        <end position="24"/>
    </location>
</feature>
<keyword evidence="1" id="KW-1133">Transmembrane helix</keyword>
<dbReference type="EMBL" id="CYZN01000014">
    <property type="protein sequence ID" value="CUO24509.1"/>
    <property type="molecule type" value="Genomic_DNA"/>
</dbReference>
<feature type="transmembrane region" description="Helical" evidence="1">
    <location>
        <begin position="53"/>
        <end position="73"/>
    </location>
</feature>
<dbReference type="InterPro" id="IPR017259">
    <property type="entry name" value="UCP037672"/>
</dbReference>
<proteinExistence type="predicted"/>
<keyword evidence="1" id="KW-0812">Transmembrane</keyword>
<dbReference type="Pfam" id="PF12650">
    <property type="entry name" value="DUF3784"/>
    <property type="match status" value="1"/>
</dbReference>
<dbReference type="RefSeq" id="WP_055200640.1">
    <property type="nucleotide sequence ID" value="NZ_BTHH01000040.1"/>
</dbReference>
<feature type="transmembrane region" description="Helical" evidence="1">
    <location>
        <begin position="93"/>
        <end position="114"/>
    </location>
</feature>
<sequence>MWFVWVMWGIVTISIIATIILMTGKGSKFVTGFNTKSTEERAEYDSKKVSKQAGIFMILIDVGLIALVSYIQFRAVPAIQNNTISNYGTEITIVSLGICAYIILVAMIAVIRGFKYSKK</sequence>
<dbReference type="Proteomes" id="UP000095431">
    <property type="component" value="Unassembled WGS sequence"/>
</dbReference>
<protein>
    <submittedName>
        <fullName evidence="2">Domain of uncharacterized function (DUF3784)</fullName>
    </submittedName>
</protein>
<accession>A0A174DJJ9</accession>
<name>A0A174DJJ9_9FIRM</name>
<reference evidence="2 3" key="1">
    <citation type="submission" date="2015-09" db="EMBL/GenBank/DDBJ databases">
        <authorList>
            <consortium name="Pathogen Informatics"/>
        </authorList>
    </citation>
    <scope>NUCLEOTIDE SEQUENCE [LARGE SCALE GENOMIC DNA]</scope>
    <source>
        <strain evidence="2 3">2789STDY5834863</strain>
    </source>
</reference>
<gene>
    <name evidence="2" type="ORF">ERS852478_02245</name>
</gene>
<keyword evidence="1" id="KW-0472">Membrane</keyword>
<organism evidence="2 3">
    <name type="scientific">Blautia wexlerae</name>
    <dbReference type="NCBI Taxonomy" id="418240"/>
    <lineage>
        <taxon>Bacteria</taxon>
        <taxon>Bacillati</taxon>
        <taxon>Bacillota</taxon>
        <taxon>Clostridia</taxon>
        <taxon>Lachnospirales</taxon>
        <taxon>Lachnospiraceae</taxon>
        <taxon>Blautia</taxon>
    </lineage>
</organism>
<dbReference type="AlphaFoldDB" id="A0A174DJJ9"/>
<evidence type="ECO:0000313" key="3">
    <source>
        <dbReference type="Proteomes" id="UP000095431"/>
    </source>
</evidence>
<evidence type="ECO:0000313" key="2">
    <source>
        <dbReference type="EMBL" id="CUO24509.1"/>
    </source>
</evidence>